<evidence type="ECO:0000256" key="6">
    <source>
        <dbReference type="SAM" id="SignalP"/>
    </source>
</evidence>
<dbReference type="InterPro" id="IPR051313">
    <property type="entry name" value="Bact_iron-sidero_bind"/>
</dbReference>
<evidence type="ECO:0000256" key="5">
    <source>
        <dbReference type="SAM" id="MobiDB-lite"/>
    </source>
</evidence>
<evidence type="ECO:0000313" key="9">
    <source>
        <dbReference type="Proteomes" id="UP001519272"/>
    </source>
</evidence>
<keyword evidence="4 6" id="KW-0732">Signal</keyword>
<keyword evidence="9" id="KW-1185">Reference proteome</keyword>
<feature type="compositionally biased region" description="Low complexity" evidence="5">
    <location>
        <begin position="30"/>
        <end position="58"/>
    </location>
</feature>
<dbReference type="PROSITE" id="PS51257">
    <property type="entry name" value="PROKAR_LIPOPROTEIN"/>
    <property type="match status" value="1"/>
</dbReference>
<comment type="similarity">
    <text evidence="2">Belongs to the bacterial solute-binding protein 8 family.</text>
</comment>
<dbReference type="Gene3D" id="3.40.50.1980">
    <property type="entry name" value="Nitrogenase molybdenum iron protein domain"/>
    <property type="match status" value="2"/>
</dbReference>
<dbReference type="PANTHER" id="PTHR30532">
    <property type="entry name" value="IRON III DICITRATE-BINDING PERIPLASMIC PROTEIN"/>
    <property type="match status" value="1"/>
</dbReference>
<evidence type="ECO:0000259" key="7">
    <source>
        <dbReference type="PROSITE" id="PS50983"/>
    </source>
</evidence>
<proteinExistence type="inferred from homology"/>
<dbReference type="SUPFAM" id="SSF53807">
    <property type="entry name" value="Helical backbone' metal receptor"/>
    <property type="match status" value="1"/>
</dbReference>
<gene>
    <name evidence="8" type="ORF">J2Z32_001981</name>
</gene>
<dbReference type="Proteomes" id="UP001519272">
    <property type="component" value="Unassembled WGS sequence"/>
</dbReference>
<evidence type="ECO:0000256" key="4">
    <source>
        <dbReference type="ARBA" id="ARBA00022729"/>
    </source>
</evidence>
<accession>A0ABS4FRZ1</accession>
<evidence type="ECO:0000256" key="2">
    <source>
        <dbReference type="ARBA" id="ARBA00008814"/>
    </source>
</evidence>
<feature type="domain" description="Fe/B12 periplasmic-binding" evidence="7">
    <location>
        <begin position="86"/>
        <end position="349"/>
    </location>
</feature>
<dbReference type="InterPro" id="IPR002491">
    <property type="entry name" value="ABC_transptr_periplasmic_BD"/>
</dbReference>
<evidence type="ECO:0000256" key="3">
    <source>
        <dbReference type="ARBA" id="ARBA00022448"/>
    </source>
</evidence>
<protein>
    <submittedName>
        <fullName evidence="8">Iron complex transport system substrate-binding protein</fullName>
    </submittedName>
</protein>
<reference evidence="8 9" key="1">
    <citation type="submission" date="2021-03" db="EMBL/GenBank/DDBJ databases">
        <title>Genomic Encyclopedia of Type Strains, Phase IV (KMG-IV): sequencing the most valuable type-strain genomes for metagenomic binning, comparative biology and taxonomic classification.</title>
        <authorList>
            <person name="Goeker M."/>
        </authorList>
    </citation>
    <scope>NUCLEOTIDE SEQUENCE [LARGE SCALE GENOMIC DNA]</scope>
    <source>
        <strain evidence="8 9">DSM 14349</strain>
    </source>
</reference>
<evidence type="ECO:0000313" key="8">
    <source>
        <dbReference type="EMBL" id="MBP1905351.1"/>
    </source>
</evidence>
<feature type="signal peptide" evidence="6">
    <location>
        <begin position="1"/>
        <end position="25"/>
    </location>
</feature>
<feature type="region of interest" description="Disordered" evidence="5">
    <location>
        <begin position="30"/>
        <end position="66"/>
    </location>
</feature>
<name>A0ABS4FRZ1_9BACL</name>
<keyword evidence="3" id="KW-0813">Transport</keyword>
<evidence type="ECO:0000256" key="1">
    <source>
        <dbReference type="ARBA" id="ARBA00004196"/>
    </source>
</evidence>
<feature type="chain" id="PRO_5046738818" evidence="6">
    <location>
        <begin position="26"/>
        <end position="349"/>
    </location>
</feature>
<organism evidence="8 9">
    <name type="scientific">Paenibacillus turicensis</name>
    <dbReference type="NCBI Taxonomy" id="160487"/>
    <lineage>
        <taxon>Bacteria</taxon>
        <taxon>Bacillati</taxon>
        <taxon>Bacillota</taxon>
        <taxon>Bacilli</taxon>
        <taxon>Bacillales</taxon>
        <taxon>Paenibacillaceae</taxon>
        <taxon>Paenibacillus</taxon>
    </lineage>
</organism>
<sequence>MLKNQFQRRLIYLMLVAIFAIALTACGTKTNSATNSNSSTGQDVNKAGNKGASNAAPNTDAGSDSNAETVVYKDKLGEKKIPAHPKAVFTDQYLFQMLSLDSVPIGAVSYQVEDIMAIETNKISNVTNVGSPVNMEMVLALQPDLIITANEDSVAQYEQIAPTVLLPWTSYDAFGQVEQIGILLGKEKEAKAWIEDFHKKEAEAKAQVAKMPGANETYSIFAIMGKDQFRVYGGRNIGHVFYRSLGLHAPADVEKLFKGKEDEFVFETISQEALPQLAGDNIIIVVYDTDADSIASYNQLMESKLWKNIPAVQKGKFVRLDMDHWFGYNSLSLSYQLDKALGVVQELQK</sequence>
<dbReference type="EMBL" id="JAGGKG010000008">
    <property type="protein sequence ID" value="MBP1905351.1"/>
    <property type="molecule type" value="Genomic_DNA"/>
</dbReference>
<dbReference type="PANTHER" id="PTHR30532:SF26">
    <property type="entry name" value="IRON(3+)-HYDROXAMATE-BINDING PROTEIN FHUD"/>
    <property type="match status" value="1"/>
</dbReference>
<dbReference type="PROSITE" id="PS50983">
    <property type="entry name" value="FE_B12_PBP"/>
    <property type="match status" value="1"/>
</dbReference>
<dbReference type="RefSeq" id="WP_210088981.1">
    <property type="nucleotide sequence ID" value="NZ_JAGGKG010000008.1"/>
</dbReference>
<comment type="subcellular location">
    <subcellularLocation>
        <location evidence="1">Cell envelope</location>
    </subcellularLocation>
</comment>
<dbReference type="Pfam" id="PF01497">
    <property type="entry name" value="Peripla_BP_2"/>
    <property type="match status" value="1"/>
</dbReference>
<comment type="caution">
    <text evidence="8">The sequence shown here is derived from an EMBL/GenBank/DDBJ whole genome shotgun (WGS) entry which is preliminary data.</text>
</comment>